<dbReference type="SUPFAM" id="SSF56821">
    <property type="entry name" value="Prismane protein-like"/>
    <property type="match status" value="1"/>
</dbReference>
<keyword evidence="8" id="KW-1185">Reference proteome</keyword>
<dbReference type="PANTHER" id="PTHR30109:SF0">
    <property type="entry name" value="HYDROXYLAMINE REDUCTASE"/>
    <property type="match status" value="1"/>
</dbReference>
<name>A0A8U0WP49_ENTH1</name>
<evidence type="ECO:0000256" key="4">
    <source>
        <dbReference type="ARBA" id="ARBA00023002"/>
    </source>
</evidence>
<accession>A0A8U0WP49</accession>
<organism evidence="7 8">
    <name type="scientific">Entamoeba histolytica (strain ATCC 30459 / HM-1:IMSS / ABRM)</name>
    <dbReference type="NCBI Taxonomy" id="294381"/>
    <lineage>
        <taxon>Eukaryota</taxon>
        <taxon>Amoebozoa</taxon>
        <taxon>Evosea</taxon>
        <taxon>Archamoebae</taxon>
        <taxon>Mastigamoebida</taxon>
        <taxon>Entamoebidae</taxon>
        <taxon>Entamoeba</taxon>
    </lineage>
</organism>
<dbReference type="GO" id="GO:0004601">
    <property type="term" value="F:peroxidase activity"/>
    <property type="evidence" value="ECO:0000318"/>
    <property type="project" value="GO_Central"/>
</dbReference>
<dbReference type="GO" id="GO:0005737">
    <property type="term" value="C:cytoplasm"/>
    <property type="evidence" value="ECO:0007669"/>
    <property type="project" value="UniProtKB-SubCell"/>
</dbReference>
<reference evidence="7" key="2">
    <citation type="submission" date="2007-03" db="EMBL/GenBank/DDBJ databases">
        <authorList>
            <person name="Lorenzi H."/>
            <person name="Amedeo P."/>
            <person name="Inman J."/>
            <person name="Schobel S."/>
            <person name="Caler E."/>
        </authorList>
    </citation>
    <scope>GENOME REANNOTATION</scope>
    <source>
        <strain evidence="7">HM-1:IMSS</strain>
    </source>
</reference>
<gene>
    <name evidence="7" type="ORF">EHI_004600</name>
</gene>
<dbReference type="NCBIfam" id="NF003658">
    <property type="entry name" value="PRK05290.1"/>
    <property type="match status" value="1"/>
</dbReference>
<dbReference type="Proteomes" id="UP000001926">
    <property type="component" value="Partially assembled WGS sequence"/>
</dbReference>
<dbReference type="HOGENOM" id="CLU_038344_2_0_1"/>
<evidence type="ECO:0000313" key="8">
    <source>
        <dbReference type="Proteomes" id="UP000001926"/>
    </source>
</evidence>
<evidence type="ECO:0000256" key="3">
    <source>
        <dbReference type="ARBA" id="ARBA00022723"/>
    </source>
</evidence>
<keyword evidence="5" id="KW-0408">Iron</keyword>
<sequence>MEKMFCNQCEQTAKGTGCTVCGVCTKEPIVSNTMDVLIYALRMNALVALKAKKNGIEVDNEYHVLTCSALFSTLTNVNFSEKDISQIVEQVFIQRKKLIEKLPKNELNGVEDVEDVAHYIETHLSDKRPNKWIDNQDIQSLMQTIIFGLKGICAYVCHAHLLKKDNVQIFEFIQVALAAGYDGKERTLEDWIHLTLEVGKWSLETMKLLDEANNTLGHPEPTEVLIGHKAGKCILVTGHDLHDLELLLKQTEGKGVNVYTHGEMLPAHGYPLLKKYKHLIGHFGTAWQNQQREFPTFPGAILFTTNCLMKPLPSYKDRVFTTNEVGFNGLVHIGNDKDFTPVIQKALEMEGFTDDLKEDTVTTGFSHHAILEEKTANKLVSLIKEGKIKNIFVVGGCDGAKAGRNYYTELVQKIPKDSIILTCACGKFRFFREKLGDIEGIPRLLDLGQCNDSYSAIVVALKLAEIFKCGVNELPLHLILSWYEQKAVAVLLALLYLGIKNIRIGPSAPAFLTPGVFKYLHDNLNLMMTTTPDNDLANL</sequence>
<dbReference type="GO" id="GO:0051536">
    <property type="term" value="F:iron-sulfur cluster binding"/>
    <property type="evidence" value="ECO:0007669"/>
    <property type="project" value="UniProtKB-KW"/>
</dbReference>
<dbReference type="InterPro" id="IPR004137">
    <property type="entry name" value="HCP/CODH"/>
</dbReference>
<keyword evidence="6" id="KW-0411">Iron-sulfur</keyword>
<dbReference type="GO" id="GO:0046872">
    <property type="term" value="F:metal ion binding"/>
    <property type="evidence" value="ECO:0007669"/>
    <property type="project" value="UniProtKB-KW"/>
</dbReference>
<evidence type="ECO:0000256" key="6">
    <source>
        <dbReference type="ARBA" id="ARBA00023014"/>
    </source>
</evidence>
<protein>
    <submittedName>
        <fullName evidence="7">Hydroxylamine reductase, putative</fullName>
    </submittedName>
</protein>
<dbReference type="KEGG" id="ehi:EHI_004600"/>
<dbReference type="RefSeq" id="XP_650006.1">
    <property type="nucleotide sequence ID" value="XM_644914.1"/>
</dbReference>
<dbReference type="GO" id="GO:0050418">
    <property type="term" value="F:hydroxylamine reductase activity"/>
    <property type="evidence" value="ECO:0000318"/>
    <property type="project" value="GO_Central"/>
</dbReference>
<dbReference type="FunFam" id="3.40.50.2030:FF:000002">
    <property type="entry name" value="Hydroxylamine reductase"/>
    <property type="match status" value="1"/>
</dbReference>
<evidence type="ECO:0000256" key="2">
    <source>
        <dbReference type="ARBA" id="ARBA00022490"/>
    </source>
</evidence>
<dbReference type="GO" id="GO:0046210">
    <property type="term" value="P:nitric oxide catabolic process"/>
    <property type="evidence" value="ECO:0000318"/>
    <property type="project" value="GO_Central"/>
</dbReference>
<dbReference type="OMA" id="AYAQGMC"/>
<dbReference type="AlphaFoldDB" id="A0A8U0WP49"/>
<keyword evidence="3" id="KW-0479">Metal-binding</keyword>
<dbReference type="Gene3D" id="3.40.50.2030">
    <property type="match status" value="2"/>
</dbReference>
<dbReference type="GeneID" id="3404304"/>
<dbReference type="FunFam" id="3.40.50.2030:FF:000001">
    <property type="entry name" value="Hydroxylamine reductase"/>
    <property type="match status" value="1"/>
</dbReference>
<dbReference type="InterPro" id="IPR010048">
    <property type="entry name" value="Hydroxylam_reduct"/>
</dbReference>
<dbReference type="FunFam" id="1.20.1270.20:FF:000005">
    <property type="entry name" value="Hydroxylamine reductase, putative"/>
    <property type="match status" value="1"/>
</dbReference>
<dbReference type="NCBIfam" id="TIGR01703">
    <property type="entry name" value="hybrid_clust"/>
    <property type="match status" value="1"/>
</dbReference>
<dbReference type="InterPro" id="IPR016100">
    <property type="entry name" value="Prismane_a-bundle"/>
</dbReference>
<proteinExistence type="inferred from homology"/>
<evidence type="ECO:0000256" key="1">
    <source>
        <dbReference type="ARBA" id="ARBA00004496"/>
    </source>
</evidence>
<dbReference type="InterPro" id="IPR011254">
    <property type="entry name" value="Prismane-like_sf"/>
</dbReference>
<keyword evidence="4" id="KW-0560">Oxidoreductase</keyword>
<dbReference type="EMBL" id="DS571181">
    <property type="protein sequence ID" value="EAL44619.1"/>
    <property type="molecule type" value="Genomic_DNA"/>
</dbReference>
<dbReference type="HAMAP" id="MF_00069">
    <property type="entry name" value="Hydroxylam_reduct"/>
    <property type="match status" value="1"/>
</dbReference>
<keyword evidence="2" id="KW-0963">Cytoplasm</keyword>
<dbReference type="OrthoDB" id="1470350at2759"/>
<dbReference type="InterPro" id="IPR016099">
    <property type="entry name" value="Prismane-like_a/b-sand"/>
</dbReference>
<dbReference type="GO" id="GO:0042542">
    <property type="term" value="P:response to hydrogen peroxide"/>
    <property type="evidence" value="ECO:0000318"/>
    <property type="project" value="GO_Central"/>
</dbReference>
<dbReference type="PIRSF" id="PIRSF000076">
    <property type="entry name" value="HCP"/>
    <property type="match status" value="1"/>
</dbReference>
<evidence type="ECO:0000256" key="5">
    <source>
        <dbReference type="ARBA" id="ARBA00023004"/>
    </source>
</evidence>
<dbReference type="PANTHER" id="PTHR30109">
    <property type="entry name" value="HYDROXYLAMINE REDUCTASE"/>
    <property type="match status" value="1"/>
</dbReference>
<dbReference type="Gene3D" id="1.20.1270.20">
    <property type="match status" value="2"/>
</dbReference>
<dbReference type="CDD" id="cd01914">
    <property type="entry name" value="HCP"/>
    <property type="match status" value="1"/>
</dbReference>
<dbReference type="Pfam" id="PF03063">
    <property type="entry name" value="Prismane"/>
    <property type="match status" value="1"/>
</dbReference>
<comment type="subcellular location">
    <subcellularLocation>
        <location evidence="1">Cytoplasm</location>
    </subcellularLocation>
</comment>
<reference evidence="7" key="1">
    <citation type="journal article" date="2005" name="Nature">
        <title>The genome of the protist parasite Entamoeba histolytica.</title>
        <authorList>
            <person name="Loftus B."/>
            <person name="Anderson I."/>
            <person name="Davies R."/>
            <person name="Alsmark U.C."/>
            <person name="Samuelson J."/>
            <person name="Amedeo P."/>
            <person name="Roncaglia P."/>
            <person name="Berriman M."/>
            <person name="Hirt R.P."/>
            <person name="Mann B.J."/>
            <person name="Nozaki T."/>
            <person name="Suh B."/>
            <person name="Pop M."/>
            <person name="Duchene M."/>
            <person name="Ackers J."/>
            <person name="Tannich E."/>
            <person name="Leippe M."/>
            <person name="Hofer M."/>
            <person name="Bruchhaus I."/>
            <person name="Willhoeft U."/>
            <person name="Bhattacharya A."/>
            <person name="Chillingworth T."/>
            <person name="Churcher C."/>
            <person name="Hance Z."/>
            <person name="Harris B."/>
            <person name="Harris D."/>
            <person name="Jagels K."/>
            <person name="Moule S."/>
            <person name="Mungall K."/>
            <person name="Ormond D."/>
            <person name="Squares R."/>
            <person name="Whitehead S."/>
            <person name="Quail M.A."/>
            <person name="Rabbinowitsch E."/>
            <person name="Norbertczak H."/>
            <person name="Price C."/>
            <person name="Wang Z."/>
            <person name="Guillen N."/>
            <person name="Gilchrist C."/>
            <person name="Stroup S.E."/>
            <person name="Bhattacharya S."/>
            <person name="Lohia A."/>
            <person name="Foster P.G."/>
            <person name="Sicheritz-Ponten T."/>
            <person name="Weber C."/>
            <person name="Singh U."/>
            <person name="Mukherjee C."/>
            <person name="El-Sayed N.M."/>
            <person name="Petri W.A.Jr."/>
            <person name="Clark C.G."/>
            <person name="Embley T.M."/>
            <person name="Barrell B."/>
            <person name="Fraser C.M."/>
            <person name="Hall N."/>
        </authorList>
    </citation>
    <scope>NUCLEOTIDE SEQUENCE [LARGE SCALE GENOMIC DNA]</scope>
    <source>
        <strain evidence="7">HM-1:IMSS</strain>
    </source>
</reference>
<evidence type="ECO:0000313" key="7">
    <source>
        <dbReference type="EMBL" id="EAL44619.1"/>
    </source>
</evidence>